<comment type="caution">
    <text evidence="1">The sequence shown here is derived from an EMBL/GenBank/DDBJ whole genome shotgun (WGS) entry which is preliminary data.</text>
</comment>
<keyword evidence="2" id="KW-1185">Reference proteome</keyword>
<reference evidence="2" key="1">
    <citation type="journal article" date="2023" name="Nat. Plants">
        <title>Single-cell RNA sequencing provides a high-resolution roadmap for understanding the multicellular compartmentation of specialized metabolism.</title>
        <authorList>
            <person name="Sun S."/>
            <person name="Shen X."/>
            <person name="Li Y."/>
            <person name="Li Y."/>
            <person name="Wang S."/>
            <person name="Li R."/>
            <person name="Zhang H."/>
            <person name="Shen G."/>
            <person name="Guo B."/>
            <person name="Wei J."/>
            <person name="Xu J."/>
            <person name="St-Pierre B."/>
            <person name="Chen S."/>
            <person name="Sun C."/>
        </authorList>
    </citation>
    <scope>NUCLEOTIDE SEQUENCE [LARGE SCALE GENOMIC DNA]</scope>
</reference>
<proteinExistence type="predicted"/>
<gene>
    <name evidence="1" type="ORF">M9H77_12574</name>
</gene>
<organism evidence="1 2">
    <name type="scientific">Catharanthus roseus</name>
    <name type="common">Madagascar periwinkle</name>
    <name type="synonym">Vinca rosea</name>
    <dbReference type="NCBI Taxonomy" id="4058"/>
    <lineage>
        <taxon>Eukaryota</taxon>
        <taxon>Viridiplantae</taxon>
        <taxon>Streptophyta</taxon>
        <taxon>Embryophyta</taxon>
        <taxon>Tracheophyta</taxon>
        <taxon>Spermatophyta</taxon>
        <taxon>Magnoliopsida</taxon>
        <taxon>eudicotyledons</taxon>
        <taxon>Gunneridae</taxon>
        <taxon>Pentapetalae</taxon>
        <taxon>asterids</taxon>
        <taxon>lamiids</taxon>
        <taxon>Gentianales</taxon>
        <taxon>Apocynaceae</taxon>
        <taxon>Rauvolfioideae</taxon>
        <taxon>Vinceae</taxon>
        <taxon>Catharanthinae</taxon>
        <taxon>Catharanthus</taxon>
    </lineage>
</organism>
<dbReference type="Proteomes" id="UP001060085">
    <property type="component" value="Linkage Group LG03"/>
</dbReference>
<protein>
    <submittedName>
        <fullName evidence="1">Uncharacterized protein</fullName>
    </submittedName>
</protein>
<evidence type="ECO:0000313" key="2">
    <source>
        <dbReference type="Proteomes" id="UP001060085"/>
    </source>
</evidence>
<sequence length="338" mass="38779">MASDISTIIDSFSLTDEETQCVGLPKTVVERGIDSCKFSVFMIVYGRGFIHAPGFCIAMAKPWKCAANSFKLYVLKDNVFHLIFTTAEIQDRVLFEGLWNFDNKLLIIKPWDPVSQEPLQIFDSTYFSYRVSGLPSWCYMPEIGRLLAFVLEDNVQLEICTSKRNSIVVDLKTSLSMYLVQILGLGKVEAKIQYERLPTFCYFYGWIGHIFTHCDVLKNTLGHVMISHPYLESLGVSDKSEFDYSRHEKLSLSNDVGFISSIRALSSLIILSNSTINPTSRISKNKRFRPHWMWEEECYDSFNKLWILDSSLSADSIRTNLGSILDHLMEWSKKKYGN</sequence>
<name>A0ACC0BHV6_CATRO</name>
<evidence type="ECO:0000313" key="1">
    <source>
        <dbReference type="EMBL" id="KAI5672210.1"/>
    </source>
</evidence>
<accession>A0ACC0BHV6</accession>
<dbReference type="EMBL" id="CM044703">
    <property type="protein sequence ID" value="KAI5672210.1"/>
    <property type="molecule type" value="Genomic_DNA"/>
</dbReference>